<keyword evidence="1" id="KW-0732">Signal</keyword>
<dbReference type="AlphaFoldDB" id="A0A174PBE7"/>
<protein>
    <submittedName>
        <fullName evidence="2">Zinc-dependent metalloproteinase lipoprotein, BF0631 family</fullName>
    </submittedName>
</protein>
<dbReference type="EMBL" id="CZAP01000008">
    <property type="protein sequence ID" value="CUP57156.1"/>
    <property type="molecule type" value="Genomic_DNA"/>
</dbReference>
<name>A0A174PBE7_BACT4</name>
<feature type="chain" id="PRO_5008029911" evidence="1">
    <location>
        <begin position="26"/>
        <end position="375"/>
    </location>
</feature>
<feature type="signal peptide" evidence="1">
    <location>
        <begin position="1"/>
        <end position="25"/>
    </location>
</feature>
<accession>A0A174PBE7</accession>
<dbReference type="Gene3D" id="3.40.390.10">
    <property type="entry name" value="Collagenase (Catalytic Domain)"/>
    <property type="match status" value="1"/>
</dbReference>
<evidence type="ECO:0000313" key="3">
    <source>
        <dbReference type="Proteomes" id="UP000095576"/>
    </source>
</evidence>
<evidence type="ECO:0000256" key="1">
    <source>
        <dbReference type="SAM" id="SignalP"/>
    </source>
</evidence>
<gene>
    <name evidence="2" type="ORF">ERS852511_02527</name>
</gene>
<organism evidence="2 3">
    <name type="scientific">Bacteroides thetaiotaomicron</name>
    <dbReference type="NCBI Taxonomy" id="818"/>
    <lineage>
        <taxon>Bacteria</taxon>
        <taxon>Pseudomonadati</taxon>
        <taxon>Bacteroidota</taxon>
        <taxon>Bacteroidia</taxon>
        <taxon>Bacteroidales</taxon>
        <taxon>Bacteroidaceae</taxon>
        <taxon>Bacteroides</taxon>
    </lineage>
</organism>
<evidence type="ECO:0000313" key="2">
    <source>
        <dbReference type="EMBL" id="CUP57156.1"/>
    </source>
</evidence>
<dbReference type="InterPro" id="IPR024079">
    <property type="entry name" value="MetalloPept_cat_dom_sf"/>
</dbReference>
<dbReference type="GO" id="GO:0008237">
    <property type="term" value="F:metallopeptidase activity"/>
    <property type="evidence" value="ECO:0007669"/>
    <property type="project" value="InterPro"/>
</dbReference>
<proteinExistence type="predicted"/>
<dbReference type="RefSeq" id="WP_055299986.1">
    <property type="nucleotide sequence ID" value="NZ_CZAP01000008.1"/>
</dbReference>
<dbReference type="Proteomes" id="UP000095576">
    <property type="component" value="Unassembled WGS sequence"/>
</dbReference>
<reference evidence="2 3" key="1">
    <citation type="submission" date="2015-09" db="EMBL/GenBank/DDBJ databases">
        <authorList>
            <consortium name="Pathogen Informatics"/>
        </authorList>
    </citation>
    <scope>NUCLEOTIDE SEQUENCE [LARGE SCALE GENOMIC DNA]</scope>
    <source>
        <strain evidence="2 3">2789STDY5834899</strain>
    </source>
</reference>
<keyword evidence="2" id="KW-0449">Lipoprotein</keyword>
<sequence length="375" mass="40898">MNKISIRNLLILMVLSISLTQPAMAREAELNADAPVSLTIQQAGHMPNGSLFNPTLRLEVKAPAPLPADEVVLMLRVYRQSEQAPLSKQDVYLTGAADGINRALHAPSATWADQVTLAPLAGGTRHYYTFSLVTNRKEYFSNTVAGDIPALPEAQTKAEGEIRTLPVVFHLFAHPSLPQIHFNGEMAREWIVAANAVLGNAAATPGLTDTRVRLEAARQAPDGTKLAEAGIHHSNDAPVICFDGRADALNLEYPNLYWNPDAYLNVVIVPFALTANNLFGQYPQFPEGYQLSGCHTVKQPTLPHVIYINSLVEPIHGISFFLTGLGSYLGLTEEQSSGVYGLDPSKNTHLGCTPQQAERIEYTLKHAWNTAKSMK</sequence>